<evidence type="ECO:0000313" key="2">
    <source>
        <dbReference type="EMBL" id="MBB6512486.1"/>
    </source>
</evidence>
<comment type="caution">
    <text evidence="2">The sequence shown here is derived from an EMBL/GenBank/DDBJ whole genome shotgun (WGS) entry which is preliminary data.</text>
</comment>
<accession>A0A841RM00</accession>
<reference evidence="2 3" key="1">
    <citation type="submission" date="2020-08" db="EMBL/GenBank/DDBJ databases">
        <title>Genomic Encyclopedia of Type Strains, Phase IV (KMG-IV): sequencing the most valuable type-strain genomes for metagenomic binning, comparative biology and taxonomic classification.</title>
        <authorList>
            <person name="Goeker M."/>
        </authorList>
    </citation>
    <scope>NUCLEOTIDE SEQUENCE [LARGE SCALE GENOMIC DNA]</scope>
    <source>
        <strain evidence="2 3">DSM 11805</strain>
    </source>
</reference>
<dbReference type="Pfam" id="PF10026">
    <property type="entry name" value="DUF2268"/>
    <property type="match status" value="1"/>
</dbReference>
<dbReference type="EMBL" id="JACHON010000003">
    <property type="protein sequence ID" value="MBB6512486.1"/>
    <property type="molecule type" value="Genomic_DNA"/>
</dbReference>
<name>A0A841RM00_9BACI</name>
<proteinExistence type="predicted"/>
<organism evidence="2 3">
    <name type="scientific">Gracilibacillus halotolerans</name>
    <dbReference type="NCBI Taxonomy" id="74386"/>
    <lineage>
        <taxon>Bacteria</taxon>
        <taxon>Bacillati</taxon>
        <taxon>Bacillota</taxon>
        <taxon>Bacilli</taxon>
        <taxon>Bacillales</taxon>
        <taxon>Bacillaceae</taxon>
        <taxon>Gracilibacillus</taxon>
    </lineage>
</organism>
<evidence type="ECO:0000313" key="3">
    <source>
        <dbReference type="Proteomes" id="UP000572212"/>
    </source>
</evidence>
<sequence>MIGKTDRWIKKYIKEAEENNANTSDRIKLQQDYVINPLLPYFNGVNTMEIQQHLYQFGLFIPHKNEKDKIVRWLKKDFKSHVQKIYQYLQSKWDGPSPSIFILPSNEENRELSILFNGSSGLSYPDKLFLFLPVDATTKQLAALFIHEYSHVCRLHHLYKENQEMTILDAIILEGIAEVIVRKKLGKDAGNQYIRKLDNDVFERYWNRWIKGKEATKRHDHLHDKIMFGSHSIPKNLGYLLGYHLVNQYAEENSISMKKLLYLENEIFLSSLEERN</sequence>
<evidence type="ECO:0000259" key="1">
    <source>
        <dbReference type="Pfam" id="PF10026"/>
    </source>
</evidence>
<dbReference type="InterPro" id="IPR018728">
    <property type="entry name" value="DUF2268"/>
</dbReference>
<dbReference type="AlphaFoldDB" id="A0A841RM00"/>
<feature type="domain" description="DUF2268" evidence="1">
    <location>
        <begin position="79"/>
        <end position="269"/>
    </location>
</feature>
<keyword evidence="3" id="KW-1185">Reference proteome</keyword>
<dbReference type="RefSeq" id="WP_184245792.1">
    <property type="nucleotide sequence ID" value="NZ_BAAACU010000058.1"/>
</dbReference>
<gene>
    <name evidence="2" type="ORF">GGQ92_001269</name>
</gene>
<protein>
    <submittedName>
        <fullName evidence="2">Uncharacterized protein YjaZ</fullName>
    </submittedName>
</protein>
<dbReference type="Proteomes" id="UP000572212">
    <property type="component" value="Unassembled WGS sequence"/>
</dbReference>